<dbReference type="Gene3D" id="1.10.8.100">
    <property type="entry name" value="Ribosomal RNA adenine dimethylase-like, domain 2"/>
    <property type="match status" value="1"/>
</dbReference>
<feature type="domain" description="Ribosomal RNA adenine methylase transferase N-terminal" evidence="9">
    <location>
        <begin position="31"/>
        <end position="196"/>
    </location>
</feature>
<keyword evidence="11" id="KW-1185">Reference proteome</keyword>
<dbReference type="Pfam" id="PF00398">
    <property type="entry name" value="RrnaAD"/>
    <property type="match status" value="1"/>
</dbReference>
<evidence type="ECO:0000256" key="3">
    <source>
        <dbReference type="ARBA" id="ARBA00022679"/>
    </source>
</evidence>
<evidence type="ECO:0000259" key="9">
    <source>
        <dbReference type="SMART" id="SM00650"/>
    </source>
</evidence>
<evidence type="ECO:0000313" key="10">
    <source>
        <dbReference type="EMBL" id="ALC83657.1"/>
    </source>
</evidence>
<feature type="binding site" evidence="8">
    <location>
        <position position="113"/>
    </location>
    <ligand>
        <name>S-adenosyl-L-methionine</name>
        <dbReference type="ChEBI" id="CHEBI:59789"/>
    </ligand>
</feature>
<organism evidence="10 11">
    <name type="scientific">Bacillus gobiensis</name>
    <dbReference type="NCBI Taxonomy" id="1441095"/>
    <lineage>
        <taxon>Bacteria</taxon>
        <taxon>Bacillati</taxon>
        <taxon>Bacillota</taxon>
        <taxon>Bacilli</taxon>
        <taxon>Bacillales</taxon>
        <taxon>Bacillaceae</taxon>
        <taxon>Bacillus</taxon>
    </lineage>
</organism>
<keyword evidence="3 8" id="KW-0808">Transferase</keyword>
<feature type="binding site" evidence="8">
    <location>
        <position position="24"/>
    </location>
    <ligand>
        <name>S-adenosyl-L-methionine</name>
        <dbReference type="ChEBI" id="CHEBI:59789"/>
    </ligand>
</feature>
<dbReference type="RefSeq" id="WP_053605516.1">
    <property type="nucleotide sequence ID" value="NZ_CP012600.1"/>
</dbReference>
<dbReference type="InterPro" id="IPR020596">
    <property type="entry name" value="rRNA_Ade_Mease_Trfase_CS"/>
</dbReference>
<dbReference type="PANTHER" id="PTHR11727">
    <property type="entry name" value="DIMETHYLADENOSINE TRANSFERASE"/>
    <property type="match status" value="1"/>
</dbReference>
<feature type="binding site" evidence="8">
    <location>
        <position position="51"/>
    </location>
    <ligand>
        <name>S-adenosyl-L-methionine</name>
        <dbReference type="ChEBI" id="CHEBI:59789"/>
    </ligand>
</feature>
<sequence>MRKQNKRHRKIRKCIEGPNFSGQHLLHNKKIVEDVINRAQITKKDTVMEIGAGKGAFTLPLAEKAGKVLAVENDKEFVEILKQKTEPSSNVKIIAEDFLKCYLPKEPFSVVASIPYAITTPIMEKLLHHPGKSFKKATIVMEKGAAMRFTATPITNPKILKWRMWFDLKVERFISRTNFSPPPKVDSAVLCLRKKTQPSVPQKHHQRFQRLADYALQHPKLPFHEALKSVFTSKQIKHITRDAGIERFQPISSLDEYQWGTVFYAMIDHVEPVKWPKKRKTGRRGRG</sequence>
<dbReference type="GO" id="GO:0000179">
    <property type="term" value="F:rRNA (adenine-N6,N6-)-dimethyltransferase activity"/>
    <property type="evidence" value="ECO:0007669"/>
    <property type="project" value="UniProtKB-UniRule"/>
</dbReference>
<comment type="similarity">
    <text evidence="8">Belongs to the class I-like SAM-binding methyltransferase superfamily. rRNA adenine N(6)-methyltransferase family.</text>
</comment>
<dbReference type="PATRIC" id="fig|1441095.3.peg.4558"/>
<evidence type="ECO:0000256" key="2">
    <source>
        <dbReference type="ARBA" id="ARBA00022603"/>
    </source>
</evidence>
<evidence type="ECO:0000313" key="11">
    <source>
        <dbReference type="Proteomes" id="UP000067625"/>
    </source>
</evidence>
<accession>A0A0M5JCE0</accession>
<keyword evidence="2 8" id="KW-0489">Methyltransferase</keyword>
<dbReference type="SMART" id="SM00650">
    <property type="entry name" value="rADc"/>
    <property type="match status" value="1"/>
</dbReference>
<evidence type="ECO:0000256" key="1">
    <source>
        <dbReference type="ARBA" id="ARBA00016505"/>
    </source>
</evidence>
<evidence type="ECO:0000256" key="6">
    <source>
        <dbReference type="ARBA" id="ARBA00029941"/>
    </source>
</evidence>
<feature type="binding site" evidence="8">
    <location>
        <position position="97"/>
    </location>
    <ligand>
        <name>S-adenosyl-L-methionine</name>
        <dbReference type="ChEBI" id="CHEBI:59789"/>
    </ligand>
</feature>
<dbReference type="PROSITE" id="PS51689">
    <property type="entry name" value="SAM_RNA_A_N6_MT"/>
    <property type="match status" value="1"/>
</dbReference>
<dbReference type="InterPro" id="IPR023165">
    <property type="entry name" value="rRNA_Ade_diMease-like_C"/>
</dbReference>
<dbReference type="InterPro" id="IPR020598">
    <property type="entry name" value="rRNA_Ade_methylase_Trfase_N"/>
</dbReference>
<reference evidence="11" key="1">
    <citation type="submission" date="2015-08" db="EMBL/GenBank/DDBJ databases">
        <title>Genome sequencing project for genomic taxonomy and phylogenomics of Bacillus-like bacteria.</title>
        <authorList>
            <person name="Liu B."/>
            <person name="Wang J."/>
            <person name="Zhu Y."/>
            <person name="Liu G."/>
            <person name="Chen Q."/>
            <person name="Chen Z."/>
            <person name="Lan J."/>
            <person name="Che J."/>
            <person name="Ge C."/>
            <person name="Shi H."/>
            <person name="Pan Z."/>
            <person name="Liu X."/>
        </authorList>
    </citation>
    <scope>NUCLEOTIDE SEQUENCE [LARGE SCALE GENOMIC DNA]</scope>
    <source>
        <strain evidence="11">FJAT-4402</strain>
    </source>
</reference>
<protein>
    <recommendedName>
        <fullName evidence="1">rRNA adenine N-6-methyltransferase</fullName>
    </recommendedName>
    <alternativeName>
        <fullName evidence="7">Erythromycin resistance protein</fullName>
    </alternativeName>
    <alternativeName>
        <fullName evidence="6">Macrolide-lincosamide-streptogramin B resistance protein</fullName>
    </alternativeName>
</protein>
<dbReference type="CDD" id="cd02440">
    <property type="entry name" value="AdoMet_MTases"/>
    <property type="match status" value="1"/>
</dbReference>
<proteinExistence type="inferred from homology"/>
<dbReference type="Proteomes" id="UP000067625">
    <property type="component" value="Chromosome"/>
</dbReference>
<dbReference type="PROSITE" id="PS01131">
    <property type="entry name" value="RRNA_A_DIMETH"/>
    <property type="match status" value="1"/>
</dbReference>
<evidence type="ECO:0000256" key="4">
    <source>
        <dbReference type="ARBA" id="ARBA00022691"/>
    </source>
</evidence>
<dbReference type="EMBL" id="CP012600">
    <property type="protein sequence ID" value="ALC83657.1"/>
    <property type="molecule type" value="Genomic_DNA"/>
</dbReference>
<reference evidence="10 11" key="2">
    <citation type="journal article" date="2016" name="Int. J. Syst. Evol. Microbiol.">
        <title>Bacillus gobiensis sp. nov., isolated from a soil sample.</title>
        <authorList>
            <person name="Liu B."/>
            <person name="Liu G.H."/>
            <person name="Cetin S."/>
            <person name="Schumann P."/>
            <person name="Pan Z.Z."/>
            <person name="Chen Q.Q."/>
        </authorList>
    </citation>
    <scope>NUCLEOTIDE SEQUENCE [LARGE SCALE GENOMIC DNA]</scope>
    <source>
        <strain evidence="10 11">FJAT-4402</strain>
    </source>
</reference>
<dbReference type="GO" id="GO:0003723">
    <property type="term" value="F:RNA binding"/>
    <property type="evidence" value="ECO:0007669"/>
    <property type="project" value="UniProtKB-UniRule"/>
</dbReference>
<feature type="binding site" evidence="8">
    <location>
        <position position="72"/>
    </location>
    <ligand>
        <name>S-adenosyl-L-methionine</name>
        <dbReference type="ChEBI" id="CHEBI:59789"/>
    </ligand>
</feature>
<feature type="binding site" evidence="8">
    <location>
        <position position="26"/>
    </location>
    <ligand>
        <name>S-adenosyl-L-methionine</name>
        <dbReference type="ChEBI" id="CHEBI:59789"/>
    </ligand>
</feature>
<dbReference type="InterPro" id="IPR001737">
    <property type="entry name" value="KsgA/Erm"/>
</dbReference>
<evidence type="ECO:0000256" key="7">
    <source>
        <dbReference type="ARBA" id="ARBA00030809"/>
    </source>
</evidence>
<name>A0A0M5JCE0_9BACI</name>
<dbReference type="PANTHER" id="PTHR11727:SF7">
    <property type="entry name" value="DIMETHYLADENOSINE TRANSFERASE-RELATED"/>
    <property type="match status" value="1"/>
</dbReference>
<keyword evidence="5 8" id="KW-0694">RNA-binding</keyword>
<dbReference type="NCBIfam" id="NF000499">
    <property type="entry name" value="Erm23S_rRNA_broad"/>
    <property type="match status" value="1"/>
</dbReference>
<dbReference type="Gene3D" id="3.40.50.150">
    <property type="entry name" value="Vaccinia Virus protein VP39"/>
    <property type="match status" value="1"/>
</dbReference>
<dbReference type="STRING" id="1441095.AM592_20605"/>
<dbReference type="InterPro" id="IPR029063">
    <property type="entry name" value="SAM-dependent_MTases_sf"/>
</dbReference>
<evidence type="ECO:0000256" key="5">
    <source>
        <dbReference type="ARBA" id="ARBA00022884"/>
    </source>
</evidence>
<keyword evidence="4 8" id="KW-0949">S-adenosyl-L-methionine</keyword>
<gene>
    <name evidence="10" type="ORF">AM592_20605</name>
</gene>
<dbReference type="OrthoDB" id="9786598at2"/>
<dbReference type="AlphaFoldDB" id="A0A0M5JCE0"/>
<evidence type="ECO:0000256" key="8">
    <source>
        <dbReference type="PROSITE-ProRule" id="PRU01026"/>
    </source>
</evidence>
<dbReference type="SUPFAM" id="SSF53335">
    <property type="entry name" value="S-adenosyl-L-methionine-dependent methyltransferases"/>
    <property type="match status" value="1"/>
</dbReference>